<dbReference type="InterPro" id="IPR050921">
    <property type="entry name" value="T4SS_GSP_E_ATPase"/>
</dbReference>
<feature type="domain" description="Bacterial type II secretion system protein E" evidence="2">
    <location>
        <begin position="10"/>
        <end position="280"/>
    </location>
</feature>
<accession>A0A1G2DEF9</accession>
<dbReference type="Gene3D" id="3.40.50.300">
    <property type="entry name" value="P-loop containing nucleotide triphosphate hydrolases"/>
    <property type="match status" value="1"/>
</dbReference>
<sequence length="356" mass="39787">MSQSDYRKELENLVLAVVHEGASDLHLIVGRHPTIRVTGELVPLVKMPELTAQDTLGILKELLDEQSHKIFLETKEMDFSFSFGKEARFRGNAFFQKGTVGVALRLIPQKVKTLKELSLPPILETFTKRKQGFFLVVGPVGQGKSTTLASMVDMVNHERAENIITIEDPIEYVFVPDRSIISQREVRFDTADFHVALQACFREDVDIILIGEMRGLDTISTAVTAAETGHLVFSTLHTNNAAQTIDRIIDSFPSDQQDQIRLQLSTSLAGIFSQRLIPKISGGLIPAYELLINNNAVANLIRERRTHEVPMVIETGSEVGMIDMNRSLADLVKRGEITAEHAYMHSFNPNALERLI</sequence>
<proteinExistence type="inferred from homology"/>
<gene>
    <name evidence="3" type="ORF">A2942_02265</name>
</gene>
<evidence type="ECO:0000259" key="2">
    <source>
        <dbReference type="Pfam" id="PF00437"/>
    </source>
</evidence>
<dbReference type="GO" id="GO:0005524">
    <property type="term" value="F:ATP binding"/>
    <property type="evidence" value="ECO:0007669"/>
    <property type="project" value="InterPro"/>
</dbReference>
<dbReference type="InterPro" id="IPR027417">
    <property type="entry name" value="P-loop_NTPase"/>
</dbReference>
<evidence type="ECO:0000313" key="4">
    <source>
        <dbReference type="Proteomes" id="UP000178534"/>
    </source>
</evidence>
<name>A0A1G2DEF9_9BACT</name>
<comment type="similarity">
    <text evidence="1">Belongs to the GSP E family.</text>
</comment>
<dbReference type="AlphaFoldDB" id="A0A1G2DEF9"/>
<organism evidence="3 4">
    <name type="scientific">Candidatus Lloydbacteria bacterium RIFCSPLOWO2_01_FULL_50_20</name>
    <dbReference type="NCBI Taxonomy" id="1798665"/>
    <lineage>
        <taxon>Bacteria</taxon>
        <taxon>Candidatus Lloydiibacteriota</taxon>
    </lineage>
</organism>
<dbReference type="GO" id="GO:0016887">
    <property type="term" value="F:ATP hydrolysis activity"/>
    <property type="evidence" value="ECO:0007669"/>
    <property type="project" value="InterPro"/>
</dbReference>
<dbReference type="PANTHER" id="PTHR30486">
    <property type="entry name" value="TWITCHING MOTILITY PROTEIN PILT"/>
    <property type="match status" value="1"/>
</dbReference>
<evidence type="ECO:0000256" key="1">
    <source>
        <dbReference type="ARBA" id="ARBA00006611"/>
    </source>
</evidence>
<dbReference type="InterPro" id="IPR001482">
    <property type="entry name" value="T2SS/T4SS_dom"/>
</dbReference>
<dbReference type="Proteomes" id="UP000178534">
    <property type="component" value="Unassembled WGS sequence"/>
</dbReference>
<comment type="caution">
    <text evidence="3">The sequence shown here is derived from an EMBL/GenBank/DDBJ whole genome shotgun (WGS) entry which is preliminary data.</text>
</comment>
<dbReference type="CDD" id="cd01131">
    <property type="entry name" value="PilT"/>
    <property type="match status" value="1"/>
</dbReference>
<protein>
    <submittedName>
        <fullName evidence="3">Type IV pili twitching motility protein PilT</fullName>
    </submittedName>
</protein>
<dbReference type="Gene3D" id="3.30.450.90">
    <property type="match status" value="1"/>
</dbReference>
<dbReference type="STRING" id="1798665.A2942_02265"/>
<evidence type="ECO:0000313" key="3">
    <source>
        <dbReference type="EMBL" id="OGZ12027.1"/>
    </source>
</evidence>
<dbReference type="PANTHER" id="PTHR30486:SF16">
    <property type="entry name" value="TWITCHING MOTILITY PROTEIN PILT"/>
    <property type="match status" value="1"/>
</dbReference>
<dbReference type="InterPro" id="IPR006321">
    <property type="entry name" value="PilT/PilU"/>
</dbReference>
<dbReference type="SUPFAM" id="SSF52540">
    <property type="entry name" value="P-loop containing nucleoside triphosphate hydrolases"/>
    <property type="match status" value="1"/>
</dbReference>
<dbReference type="NCBIfam" id="TIGR01420">
    <property type="entry name" value="pilT_fam"/>
    <property type="match status" value="1"/>
</dbReference>
<reference evidence="3 4" key="1">
    <citation type="journal article" date="2016" name="Nat. Commun.">
        <title>Thousands of microbial genomes shed light on interconnected biogeochemical processes in an aquifer system.</title>
        <authorList>
            <person name="Anantharaman K."/>
            <person name="Brown C.T."/>
            <person name="Hug L.A."/>
            <person name="Sharon I."/>
            <person name="Castelle C.J."/>
            <person name="Probst A.J."/>
            <person name="Thomas B.C."/>
            <person name="Singh A."/>
            <person name="Wilkins M.J."/>
            <person name="Karaoz U."/>
            <person name="Brodie E.L."/>
            <person name="Williams K.H."/>
            <person name="Hubbard S.S."/>
            <person name="Banfield J.F."/>
        </authorList>
    </citation>
    <scope>NUCLEOTIDE SEQUENCE [LARGE SCALE GENOMIC DNA]</scope>
</reference>
<dbReference type="Pfam" id="PF00437">
    <property type="entry name" value="T2SSE"/>
    <property type="match status" value="1"/>
</dbReference>
<dbReference type="EMBL" id="MHLP01000029">
    <property type="protein sequence ID" value="OGZ12027.1"/>
    <property type="molecule type" value="Genomic_DNA"/>
</dbReference>